<reference evidence="1 2" key="1">
    <citation type="submission" date="2015-02" db="EMBL/GenBank/DDBJ databases">
        <title>Nostoc linckia genome annotation.</title>
        <authorList>
            <person name="Zhou Z."/>
        </authorList>
    </citation>
    <scope>NUCLEOTIDE SEQUENCE [LARGE SCALE GENOMIC DNA]</scope>
    <source>
        <strain evidence="2">z8</strain>
    </source>
</reference>
<protein>
    <submittedName>
        <fullName evidence="1">Uncharacterized protein</fullName>
    </submittedName>
</protein>
<accession>A0A9Q5ZGM0</accession>
<dbReference type="Proteomes" id="UP000222310">
    <property type="component" value="Unassembled WGS sequence"/>
</dbReference>
<dbReference type="GeneID" id="57094429"/>
<evidence type="ECO:0000313" key="1">
    <source>
        <dbReference type="EMBL" id="PHK06729.1"/>
    </source>
</evidence>
<proteinExistence type="predicted"/>
<gene>
    <name evidence="1" type="ORF">VF08_03050</name>
</gene>
<name>A0A9Q5ZGM0_NOSLI</name>
<comment type="caution">
    <text evidence="1">The sequence shown here is derived from an EMBL/GenBank/DDBJ whole genome shotgun (WGS) entry which is preliminary data.</text>
</comment>
<organism evidence="1 2">
    <name type="scientific">Nostoc linckia z8</name>
    <dbReference type="NCBI Taxonomy" id="1628746"/>
    <lineage>
        <taxon>Bacteria</taxon>
        <taxon>Bacillati</taxon>
        <taxon>Cyanobacteriota</taxon>
        <taxon>Cyanophyceae</taxon>
        <taxon>Nostocales</taxon>
        <taxon>Nostocaceae</taxon>
        <taxon>Nostoc</taxon>
    </lineage>
</organism>
<sequence>MALDVVFFQYRGFGFKQDAISFGDGESLDININRGGNVNKIPIVKRTVTLKVVGATDTDLVILENERENNISGLINGSATTQDINILGYIIPSALLTKVTPSAPITVNGNNIFDSIDLLFESQVYS</sequence>
<dbReference type="EMBL" id="LAHD01000005">
    <property type="protein sequence ID" value="PHK06729.1"/>
    <property type="molecule type" value="Genomic_DNA"/>
</dbReference>
<dbReference type="RefSeq" id="WP_099066511.1">
    <property type="nucleotide sequence ID" value="NZ_LAHD01000005.1"/>
</dbReference>
<evidence type="ECO:0000313" key="2">
    <source>
        <dbReference type="Proteomes" id="UP000222310"/>
    </source>
</evidence>
<dbReference type="AlphaFoldDB" id="A0A9Q5ZGM0"/>